<reference evidence="2 3" key="1">
    <citation type="submission" date="2020-08" db="EMBL/GenBank/DDBJ databases">
        <title>Genomic Encyclopedia of Type Strains, Phase III (KMG-III): the genomes of soil and plant-associated and newly described type strains.</title>
        <authorList>
            <person name="Whitman W."/>
        </authorList>
    </citation>
    <scope>NUCLEOTIDE SEQUENCE [LARGE SCALE GENOMIC DNA]</scope>
    <source>
        <strain evidence="2 3">CECT 3313</strain>
    </source>
</reference>
<accession>A0A7W9PNG7</accession>
<dbReference type="AlphaFoldDB" id="A0A7W9PNG7"/>
<feature type="transmembrane region" description="Helical" evidence="1">
    <location>
        <begin position="38"/>
        <end position="59"/>
    </location>
</feature>
<dbReference type="EMBL" id="JACHJK010000001">
    <property type="protein sequence ID" value="MBB5924890.1"/>
    <property type="molecule type" value="Genomic_DNA"/>
</dbReference>
<keyword evidence="1" id="KW-0812">Transmembrane</keyword>
<organism evidence="2 3">
    <name type="scientific">Streptomyces echinatus</name>
    <dbReference type="NCBI Taxonomy" id="67293"/>
    <lineage>
        <taxon>Bacteria</taxon>
        <taxon>Bacillati</taxon>
        <taxon>Actinomycetota</taxon>
        <taxon>Actinomycetes</taxon>
        <taxon>Kitasatosporales</taxon>
        <taxon>Streptomycetaceae</taxon>
        <taxon>Streptomyces</taxon>
    </lineage>
</organism>
<protein>
    <recommendedName>
        <fullName evidence="4">Integral membrane protein</fullName>
    </recommendedName>
</protein>
<evidence type="ECO:0008006" key="4">
    <source>
        <dbReference type="Google" id="ProtNLM"/>
    </source>
</evidence>
<evidence type="ECO:0000313" key="2">
    <source>
        <dbReference type="EMBL" id="MBB5924890.1"/>
    </source>
</evidence>
<sequence>MSHGLRRITGLTIMIAGIALGAWVAFGSPQHWHGAQALGRMALGLGSLGMISASPRLIFPDASD</sequence>
<dbReference type="RefSeq" id="WP_184961362.1">
    <property type="nucleotide sequence ID" value="NZ_BAAAWF010000028.1"/>
</dbReference>
<keyword evidence="1" id="KW-1133">Transmembrane helix</keyword>
<comment type="caution">
    <text evidence="2">The sequence shown here is derived from an EMBL/GenBank/DDBJ whole genome shotgun (WGS) entry which is preliminary data.</text>
</comment>
<name>A0A7W9PNG7_9ACTN</name>
<evidence type="ECO:0000313" key="3">
    <source>
        <dbReference type="Proteomes" id="UP000585836"/>
    </source>
</evidence>
<dbReference type="Proteomes" id="UP000585836">
    <property type="component" value="Unassembled WGS sequence"/>
</dbReference>
<proteinExistence type="predicted"/>
<gene>
    <name evidence="2" type="ORF">FHS34_000325</name>
</gene>
<keyword evidence="1" id="KW-0472">Membrane</keyword>
<keyword evidence="3" id="KW-1185">Reference proteome</keyword>
<feature type="transmembrane region" description="Helical" evidence="1">
    <location>
        <begin position="7"/>
        <end position="26"/>
    </location>
</feature>
<evidence type="ECO:0000256" key="1">
    <source>
        <dbReference type="SAM" id="Phobius"/>
    </source>
</evidence>